<evidence type="ECO:0000313" key="1">
    <source>
        <dbReference type="EMBL" id="TPG52470.1"/>
    </source>
</evidence>
<dbReference type="Proteomes" id="UP000317078">
    <property type="component" value="Unassembled WGS sequence"/>
</dbReference>
<evidence type="ECO:0000313" key="2">
    <source>
        <dbReference type="Proteomes" id="UP000317078"/>
    </source>
</evidence>
<gene>
    <name evidence="1" type="ORF">EAH89_18060</name>
</gene>
<dbReference type="InterPro" id="IPR047937">
    <property type="entry name" value="Eex_IncN-like"/>
</dbReference>
<dbReference type="RefSeq" id="WP_140885123.1">
    <property type="nucleotide sequence ID" value="NZ_RCZP01000020.1"/>
</dbReference>
<dbReference type="EMBL" id="RCZP01000020">
    <property type="protein sequence ID" value="TPG52470.1"/>
    <property type="molecule type" value="Genomic_DNA"/>
</dbReference>
<comment type="caution">
    <text evidence="1">The sequence shown here is derived from an EMBL/GenBank/DDBJ whole genome shotgun (WGS) entry which is preliminary data.</text>
</comment>
<sequence length="119" mass="13014">MLNPFKDFIITGLVVTGVVLAVQTCAPAARSAEYDVAWFSANPAARREMLQRCHNDVGLGRRAICGNAERAETKAYQERLGRPSSTDGMFESPIVRDGLRRACMEPAGRRLAGSQCSRL</sequence>
<dbReference type="NCBIfam" id="NF033894">
    <property type="entry name" value="Eex_IncN"/>
    <property type="match status" value="1"/>
</dbReference>
<keyword evidence="2" id="KW-1185">Reference proteome</keyword>
<reference evidence="1 2" key="1">
    <citation type="journal article" date="2019" name="Environ. Microbiol.">
        <title>Species interactions and distinct microbial communities in high Arctic permafrost affected cryosols are associated with the CH4 and CO2 gas fluxes.</title>
        <authorList>
            <person name="Altshuler I."/>
            <person name="Hamel J."/>
            <person name="Turney S."/>
            <person name="Magnuson E."/>
            <person name="Levesque R."/>
            <person name="Greer C."/>
            <person name="Whyte L.G."/>
        </authorList>
    </citation>
    <scope>NUCLEOTIDE SEQUENCE [LARGE SCALE GENOMIC DNA]</scope>
    <source>
        <strain evidence="1 2">S9.3B</strain>
    </source>
</reference>
<accession>A0A502FST8</accession>
<dbReference type="OrthoDB" id="7288592at2"/>
<name>A0A502FST8_9PROT</name>
<dbReference type="AlphaFoldDB" id="A0A502FST8"/>
<proteinExistence type="predicted"/>
<protein>
    <submittedName>
        <fullName evidence="1">Uncharacterized protein</fullName>
    </submittedName>
</protein>
<organism evidence="1 2">
    <name type="scientific">Muricoccus nepalensis</name>
    <dbReference type="NCBI Taxonomy" id="1854500"/>
    <lineage>
        <taxon>Bacteria</taxon>
        <taxon>Pseudomonadati</taxon>
        <taxon>Pseudomonadota</taxon>
        <taxon>Alphaproteobacteria</taxon>
        <taxon>Acetobacterales</taxon>
        <taxon>Roseomonadaceae</taxon>
        <taxon>Muricoccus</taxon>
    </lineage>
</organism>